<dbReference type="AlphaFoldDB" id="A0A3M7RD93"/>
<proteinExistence type="predicted"/>
<keyword evidence="2" id="KW-1185">Reference proteome</keyword>
<organism evidence="1 2">
    <name type="scientific">Brachionus plicatilis</name>
    <name type="common">Marine rotifer</name>
    <name type="synonym">Brachionus muelleri</name>
    <dbReference type="NCBI Taxonomy" id="10195"/>
    <lineage>
        <taxon>Eukaryota</taxon>
        <taxon>Metazoa</taxon>
        <taxon>Spiralia</taxon>
        <taxon>Gnathifera</taxon>
        <taxon>Rotifera</taxon>
        <taxon>Eurotatoria</taxon>
        <taxon>Monogononta</taxon>
        <taxon>Pseudotrocha</taxon>
        <taxon>Ploima</taxon>
        <taxon>Brachionidae</taxon>
        <taxon>Brachionus</taxon>
    </lineage>
</organism>
<protein>
    <submittedName>
        <fullName evidence="1">Uncharacterized protein</fullName>
    </submittedName>
</protein>
<gene>
    <name evidence="1" type="ORF">BpHYR1_040082</name>
</gene>
<evidence type="ECO:0000313" key="1">
    <source>
        <dbReference type="EMBL" id="RNA21394.1"/>
    </source>
</evidence>
<dbReference type="EMBL" id="REGN01003670">
    <property type="protein sequence ID" value="RNA21394.1"/>
    <property type="molecule type" value="Genomic_DNA"/>
</dbReference>
<sequence>MRTKDPTGLEYETGVDFAGKNLLPLAKELYLKKVGLGLDLRLYAKPWNVTKCVAPRKLKKIGYTSDVEVNLKTKSDKKIIGII</sequence>
<name>A0A3M7RD93_BRAPC</name>
<dbReference type="Proteomes" id="UP000276133">
    <property type="component" value="Unassembled WGS sequence"/>
</dbReference>
<evidence type="ECO:0000313" key="2">
    <source>
        <dbReference type="Proteomes" id="UP000276133"/>
    </source>
</evidence>
<reference evidence="1 2" key="1">
    <citation type="journal article" date="2018" name="Sci. Rep.">
        <title>Genomic signatures of local adaptation to the degree of environmental predictability in rotifers.</title>
        <authorList>
            <person name="Franch-Gras L."/>
            <person name="Hahn C."/>
            <person name="Garcia-Roger E.M."/>
            <person name="Carmona M.J."/>
            <person name="Serra M."/>
            <person name="Gomez A."/>
        </authorList>
    </citation>
    <scope>NUCLEOTIDE SEQUENCE [LARGE SCALE GENOMIC DNA]</scope>
    <source>
        <strain evidence="1">HYR1</strain>
    </source>
</reference>
<accession>A0A3M7RD93</accession>
<comment type="caution">
    <text evidence="1">The sequence shown here is derived from an EMBL/GenBank/DDBJ whole genome shotgun (WGS) entry which is preliminary data.</text>
</comment>